<dbReference type="EMBL" id="BMAW01046195">
    <property type="protein sequence ID" value="GFS54108.1"/>
    <property type="molecule type" value="Genomic_DNA"/>
</dbReference>
<protein>
    <submittedName>
        <fullName evidence="2">Uncharacterized protein</fullName>
    </submittedName>
</protein>
<evidence type="ECO:0000313" key="3">
    <source>
        <dbReference type="Proteomes" id="UP000887013"/>
    </source>
</evidence>
<comment type="caution">
    <text evidence="2">The sequence shown here is derived from an EMBL/GenBank/DDBJ whole genome shotgun (WGS) entry which is preliminary data.</text>
</comment>
<feature type="region of interest" description="Disordered" evidence="1">
    <location>
        <begin position="1"/>
        <end position="23"/>
    </location>
</feature>
<reference evidence="2" key="1">
    <citation type="submission" date="2020-08" db="EMBL/GenBank/DDBJ databases">
        <title>Multicomponent nature underlies the extraordinary mechanical properties of spider dragline silk.</title>
        <authorList>
            <person name="Kono N."/>
            <person name="Nakamura H."/>
            <person name="Mori M."/>
            <person name="Yoshida Y."/>
            <person name="Ohtoshi R."/>
            <person name="Malay A.D."/>
            <person name="Moran D.A.P."/>
            <person name="Tomita M."/>
            <person name="Numata K."/>
            <person name="Arakawa K."/>
        </authorList>
    </citation>
    <scope>NUCLEOTIDE SEQUENCE</scope>
</reference>
<keyword evidence="3" id="KW-1185">Reference proteome</keyword>
<name>A0A8X6KJR0_NEPPI</name>
<organism evidence="2 3">
    <name type="scientific">Nephila pilipes</name>
    <name type="common">Giant wood spider</name>
    <name type="synonym">Nephila maculata</name>
    <dbReference type="NCBI Taxonomy" id="299642"/>
    <lineage>
        <taxon>Eukaryota</taxon>
        <taxon>Metazoa</taxon>
        <taxon>Ecdysozoa</taxon>
        <taxon>Arthropoda</taxon>
        <taxon>Chelicerata</taxon>
        <taxon>Arachnida</taxon>
        <taxon>Araneae</taxon>
        <taxon>Araneomorphae</taxon>
        <taxon>Entelegynae</taxon>
        <taxon>Araneoidea</taxon>
        <taxon>Nephilidae</taxon>
        <taxon>Nephila</taxon>
    </lineage>
</organism>
<sequence length="95" mass="10704">MPANDNVCITTDQGAALQPPSSPASRKCDQEFFAKNFVVTPRAIQDRNACATWARKLRTTKKDYPKMERIHEELRHACFAIVPKPGPSKFLTSKE</sequence>
<evidence type="ECO:0000256" key="1">
    <source>
        <dbReference type="SAM" id="MobiDB-lite"/>
    </source>
</evidence>
<accession>A0A8X6KJR0</accession>
<evidence type="ECO:0000313" key="2">
    <source>
        <dbReference type="EMBL" id="GFS54108.1"/>
    </source>
</evidence>
<dbReference type="AlphaFoldDB" id="A0A8X6KJR0"/>
<gene>
    <name evidence="2" type="ORF">NPIL_651501</name>
</gene>
<dbReference type="Proteomes" id="UP000887013">
    <property type="component" value="Unassembled WGS sequence"/>
</dbReference>
<proteinExistence type="predicted"/>